<dbReference type="Pfam" id="PF13469">
    <property type="entry name" value="Sulfotransfer_3"/>
    <property type="match status" value="1"/>
</dbReference>
<proteinExistence type="predicted"/>
<dbReference type="EMBL" id="MVHU01000045">
    <property type="protein sequence ID" value="ORA76724.1"/>
    <property type="molecule type" value="Genomic_DNA"/>
</dbReference>
<evidence type="ECO:0000313" key="1">
    <source>
        <dbReference type="EMBL" id="ORA76724.1"/>
    </source>
</evidence>
<reference evidence="1 2" key="1">
    <citation type="submission" date="2017-02" db="EMBL/GenBank/DDBJ databases">
        <title>The new phylogeny of genus Mycobacterium.</title>
        <authorList>
            <person name="Tortoli E."/>
            <person name="Trovato A."/>
            <person name="Cirillo D.M."/>
        </authorList>
    </citation>
    <scope>NUCLEOTIDE SEQUENCE [LARGE SCALE GENOMIC DNA]</scope>
    <source>
        <strain evidence="1 2">DSM 45093</strain>
    </source>
</reference>
<gene>
    <name evidence="1" type="ORF">BST28_20585</name>
</gene>
<accession>A0A1X0DWB7</accession>
<name>A0A1X0DWB7_9MYCO</name>
<organism evidence="1 2">
    <name type="scientific">Mycolicibacter kumamotonensis</name>
    <dbReference type="NCBI Taxonomy" id="354243"/>
    <lineage>
        <taxon>Bacteria</taxon>
        <taxon>Bacillati</taxon>
        <taxon>Actinomycetota</taxon>
        <taxon>Actinomycetes</taxon>
        <taxon>Mycobacteriales</taxon>
        <taxon>Mycobacteriaceae</taxon>
        <taxon>Mycolicibacter</taxon>
    </lineage>
</organism>
<protein>
    <recommendedName>
        <fullName evidence="3">Sulfotransferase family protein</fullName>
    </recommendedName>
</protein>
<dbReference type="InterPro" id="IPR027417">
    <property type="entry name" value="P-loop_NTPase"/>
</dbReference>
<sequence length="531" mass="58615">MHRSGTSATTGLLAHLGVYLGAPERFLPADVHNPEGYHELQDAVDLNDRLLDWCGSAWDLPPELGDPHLGQLQPPPDLVARLKSLVASMDAEAAAVGRPWAVKDPRLSVLWPFWLQAKPTARVVLCVRNPAAIAQSLEIRNGLSLRFGLKLSEQYFEHLLSIPKERIEAQVRYEELVSDPEKVARDLVRNLRLESDVDRTRMAISSVKAELARNRGRLESMPASIDSHSISRAYARMLAHGPAPVVEPVNPPTLGLAPTSSPTDVAFENEGHAATTPVEVSSLNGCAPRLILAGHSHLRAIAGRPIVSESSELVAGPRGDGMLFLVGPGPKRDMSYFDTLADLAIGADVGIIWNGNEHLALYFFEAETPFDFLSAHVRTMNPSAQMKSQAAIRHRFQQTSFDTLDVVLKRLATGGLNRIALIGTPPPKGDNEALRALLQTEEFFVNWAAQLGHSVETVPITDPYVRLKLWYLLQDMQAEKARARGLMFIPVPKEVQDADGFLKREFWQDVTHANRAYGNVMYETVLRAFNK</sequence>
<comment type="caution">
    <text evidence="1">The sequence shown here is derived from an EMBL/GenBank/DDBJ whole genome shotgun (WGS) entry which is preliminary data.</text>
</comment>
<evidence type="ECO:0008006" key="3">
    <source>
        <dbReference type="Google" id="ProtNLM"/>
    </source>
</evidence>
<dbReference type="AlphaFoldDB" id="A0A1X0DWB7"/>
<dbReference type="Gene3D" id="3.40.50.300">
    <property type="entry name" value="P-loop containing nucleotide triphosphate hydrolases"/>
    <property type="match status" value="1"/>
</dbReference>
<dbReference type="Proteomes" id="UP000192713">
    <property type="component" value="Unassembled WGS sequence"/>
</dbReference>
<dbReference type="SUPFAM" id="SSF52540">
    <property type="entry name" value="P-loop containing nucleoside triphosphate hydrolases"/>
    <property type="match status" value="1"/>
</dbReference>
<evidence type="ECO:0000313" key="2">
    <source>
        <dbReference type="Proteomes" id="UP000192713"/>
    </source>
</evidence>